<feature type="non-terminal residue" evidence="13">
    <location>
        <position position="61"/>
    </location>
</feature>
<keyword evidence="5" id="KW-0677">Repeat</keyword>
<dbReference type="GO" id="GO:0007160">
    <property type="term" value="P:cell-matrix adhesion"/>
    <property type="evidence" value="ECO:0007669"/>
    <property type="project" value="TreeGrafter"/>
</dbReference>
<evidence type="ECO:0000256" key="8">
    <source>
        <dbReference type="ARBA" id="ARBA00023037"/>
    </source>
</evidence>
<evidence type="ECO:0000256" key="10">
    <source>
        <dbReference type="ARBA" id="ARBA00023170"/>
    </source>
</evidence>
<protein>
    <submittedName>
        <fullName evidence="13">Uncharacterized protein</fullName>
    </submittedName>
</protein>
<dbReference type="AlphaFoldDB" id="A0AAV2H2S2"/>
<proteinExistence type="inferred from homology"/>
<organism evidence="13 14">
    <name type="scientific">Lymnaea stagnalis</name>
    <name type="common">Great pond snail</name>
    <name type="synonym">Helix stagnalis</name>
    <dbReference type="NCBI Taxonomy" id="6523"/>
    <lineage>
        <taxon>Eukaryota</taxon>
        <taxon>Metazoa</taxon>
        <taxon>Spiralia</taxon>
        <taxon>Lophotrochozoa</taxon>
        <taxon>Mollusca</taxon>
        <taxon>Gastropoda</taxon>
        <taxon>Heterobranchia</taxon>
        <taxon>Euthyneura</taxon>
        <taxon>Panpulmonata</taxon>
        <taxon>Hygrophila</taxon>
        <taxon>Lymnaeoidea</taxon>
        <taxon>Lymnaeidae</taxon>
        <taxon>Lymnaea</taxon>
    </lineage>
</organism>
<feature type="transmembrane region" description="Helical" evidence="12">
    <location>
        <begin position="14"/>
        <end position="38"/>
    </location>
</feature>
<evidence type="ECO:0000256" key="4">
    <source>
        <dbReference type="ARBA" id="ARBA00022729"/>
    </source>
</evidence>
<evidence type="ECO:0000256" key="1">
    <source>
        <dbReference type="ARBA" id="ARBA00004479"/>
    </source>
</evidence>
<keyword evidence="14" id="KW-1185">Reference proteome</keyword>
<keyword evidence="3 12" id="KW-0812">Transmembrane</keyword>
<evidence type="ECO:0000313" key="14">
    <source>
        <dbReference type="Proteomes" id="UP001497497"/>
    </source>
</evidence>
<keyword evidence="6" id="KW-0130">Cell adhesion</keyword>
<keyword evidence="10" id="KW-0675">Receptor</keyword>
<keyword evidence="7 12" id="KW-1133">Transmembrane helix</keyword>
<dbReference type="GO" id="GO:0007229">
    <property type="term" value="P:integrin-mediated signaling pathway"/>
    <property type="evidence" value="ECO:0007669"/>
    <property type="project" value="UniProtKB-KW"/>
</dbReference>
<keyword evidence="8" id="KW-0401">Integrin</keyword>
<evidence type="ECO:0000256" key="3">
    <source>
        <dbReference type="ARBA" id="ARBA00022692"/>
    </source>
</evidence>
<evidence type="ECO:0000256" key="6">
    <source>
        <dbReference type="ARBA" id="ARBA00022889"/>
    </source>
</evidence>
<dbReference type="InterPro" id="IPR018184">
    <property type="entry name" value="Integrin_alpha_C_CS"/>
</dbReference>
<feature type="non-terminal residue" evidence="13">
    <location>
        <position position="1"/>
    </location>
</feature>
<name>A0AAV2H2S2_LYMST</name>
<dbReference type="Proteomes" id="UP001497497">
    <property type="component" value="Unassembled WGS sequence"/>
</dbReference>
<evidence type="ECO:0000256" key="9">
    <source>
        <dbReference type="ARBA" id="ARBA00023136"/>
    </source>
</evidence>
<dbReference type="Gene3D" id="1.20.5.930">
    <property type="entry name" value="Bicelle-embedded integrin alpha(iib) transmembrane segment"/>
    <property type="match status" value="1"/>
</dbReference>
<dbReference type="EMBL" id="CAXITT010000021">
    <property type="protein sequence ID" value="CAL1527687.1"/>
    <property type="molecule type" value="Genomic_DNA"/>
</dbReference>
<keyword evidence="4" id="KW-0732">Signal</keyword>
<sequence>TPTLFHYLPQQSGIRLWVIIGSVVAGLVLITILVIILWKFGFFKRTKRMELEDYKREAKRQ</sequence>
<comment type="subcellular location">
    <subcellularLocation>
        <location evidence="1">Membrane</location>
        <topology evidence="1">Single-pass type I membrane protein</topology>
    </subcellularLocation>
</comment>
<reference evidence="13 14" key="1">
    <citation type="submission" date="2024-04" db="EMBL/GenBank/DDBJ databases">
        <authorList>
            <consortium name="Genoscope - CEA"/>
            <person name="William W."/>
        </authorList>
    </citation>
    <scope>NUCLEOTIDE SEQUENCE [LARGE SCALE GENOMIC DNA]</scope>
</reference>
<dbReference type="GO" id="GO:0005178">
    <property type="term" value="F:integrin binding"/>
    <property type="evidence" value="ECO:0007669"/>
    <property type="project" value="TreeGrafter"/>
</dbReference>
<dbReference type="PANTHER" id="PTHR23220:SF134">
    <property type="entry name" value="INTEGRIN ALPHA-2 DOMAIN-CONTAINING PROTEIN"/>
    <property type="match status" value="1"/>
</dbReference>
<comment type="caution">
    <text evidence="13">The sequence shown here is derived from an EMBL/GenBank/DDBJ whole genome shotgun (WGS) entry which is preliminary data.</text>
</comment>
<dbReference type="GO" id="GO:0009897">
    <property type="term" value="C:external side of plasma membrane"/>
    <property type="evidence" value="ECO:0007669"/>
    <property type="project" value="TreeGrafter"/>
</dbReference>
<gene>
    <name evidence="13" type="ORF">GSLYS_00001857001</name>
</gene>
<dbReference type="GO" id="GO:0008305">
    <property type="term" value="C:integrin complex"/>
    <property type="evidence" value="ECO:0007669"/>
    <property type="project" value="TreeGrafter"/>
</dbReference>
<evidence type="ECO:0000256" key="7">
    <source>
        <dbReference type="ARBA" id="ARBA00022989"/>
    </source>
</evidence>
<dbReference type="FunFam" id="1.20.5.930:FF:000005">
    <property type="entry name" value="Integrin, alpha 10"/>
    <property type="match status" value="1"/>
</dbReference>
<comment type="similarity">
    <text evidence="2">Belongs to the integrin alpha chain family.</text>
</comment>
<keyword evidence="11" id="KW-0325">Glycoprotein</keyword>
<evidence type="ECO:0000256" key="2">
    <source>
        <dbReference type="ARBA" id="ARBA00008054"/>
    </source>
</evidence>
<evidence type="ECO:0000313" key="13">
    <source>
        <dbReference type="EMBL" id="CAL1527687.1"/>
    </source>
</evidence>
<dbReference type="PANTHER" id="PTHR23220">
    <property type="entry name" value="INTEGRIN ALPHA"/>
    <property type="match status" value="1"/>
</dbReference>
<keyword evidence="9 12" id="KW-0472">Membrane</keyword>
<dbReference type="PROSITE" id="PS00242">
    <property type="entry name" value="INTEGRIN_ALPHA"/>
    <property type="match status" value="1"/>
</dbReference>
<dbReference type="GO" id="GO:0033627">
    <property type="term" value="P:cell adhesion mediated by integrin"/>
    <property type="evidence" value="ECO:0007669"/>
    <property type="project" value="TreeGrafter"/>
</dbReference>
<evidence type="ECO:0000256" key="11">
    <source>
        <dbReference type="ARBA" id="ARBA00023180"/>
    </source>
</evidence>
<evidence type="ECO:0000256" key="5">
    <source>
        <dbReference type="ARBA" id="ARBA00022737"/>
    </source>
</evidence>
<evidence type="ECO:0000256" key="12">
    <source>
        <dbReference type="SAM" id="Phobius"/>
    </source>
</evidence>
<dbReference type="GO" id="GO:0098609">
    <property type="term" value="P:cell-cell adhesion"/>
    <property type="evidence" value="ECO:0007669"/>
    <property type="project" value="TreeGrafter"/>
</dbReference>
<accession>A0AAV2H2S2</accession>